<feature type="region of interest" description="Disordered" evidence="3">
    <location>
        <begin position="864"/>
        <end position="894"/>
    </location>
</feature>
<feature type="region of interest" description="Disordered" evidence="3">
    <location>
        <begin position="776"/>
        <end position="816"/>
    </location>
</feature>
<dbReference type="Proteomes" id="UP001138500">
    <property type="component" value="Unassembled WGS sequence"/>
</dbReference>
<feature type="region of interest" description="Disordered" evidence="3">
    <location>
        <begin position="220"/>
        <end position="277"/>
    </location>
</feature>
<dbReference type="InterPro" id="IPR003265">
    <property type="entry name" value="HhH-GPD_domain"/>
</dbReference>
<feature type="region of interest" description="Disordered" evidence="3">
    <location>
        <begin position="1546"/>
        <end position="1630"/>
    </location>
</feature>
<feature type="compositionally biased region" description="Basic and acidic residues" evidence="3">
    <location>
        <begin position="658"/>
        <end position="677"/>
    </location>
</feature>
<feature type="region of interest" description="Disordered" evidence="3">
    <location>
        <begin position="1"/>
        <end position="169"/>
    </location>
</feature>
<dbReference type="PANTHER" id="PTHR15074:SF0">
    <property type="entry name" value="METHYL-CPG-BINDING DOMAIN PROTEIN 4-LIKE PROTEIN"/>
    <property type="match status" value="1"/>
</dbReference>
<comment type="caution">
    <text evidence="5">The sequence shown here is derived from an EMBL/GenBank/DDBJ whole genome shotgun (WGS) entry which is preliminary data.</text>
</comment>
<feature type="compositionally biased region" description="Acidic residues" evidence="3">
    <location>
        <begin position="625"/>
        <end position="655"/>
    </location>
</feature>
<feature type="compositionally biased region" description="Acidic residues" evidence="3">
    <location>
        <begin position="223"/>
        <end position="235"/>
    </location>
</feature>
<reference evidence="5 6" key="1">
    <citation type="journal article" date="2018" name="IMA Fungus">
        <title>IMA Genome-F 10: Nine draft genome sequences of Claviceps purpurea s.lat., including C. arundinis, C. humidiphila, and C. cf. spartinae, pseudomolecules for the pitch canker pathogen Fusarium circinatum, draft genome of Davidsoniella eucalypti, Grosmannia galeiformis, Quambalaria eucalypti, and Teratosphaeria destructans.</title>
        <authorList>
            <person name="Wingfield B.D."/>
            <person name="Liu M."/>
            <person name="Nguyen H.D."/>
            <person name="Lane F.A."/>
            <person name="Morgan S.W."/>
            <person name="De Vos L."/>
            <person name="Wilken P.M."/>
            <person name="Duong T.A."/>
            <person name="Aylward J."/>
            <person name="Coetzee M.P."/>
            <person name="Dadej K."/>
            <person name="De Beer Z.W."/>
            <person name="Findlay W."/>
            <person name="Havenga M."/>
            <person name="Kolarik M."/>
            <person name="Menzies J.G."/>
            <person name="Naidoo K."/>
            <person name="Pochopski O."/>
            <person name="Shoukouhi P."/>
            <person name="Santana Q.C."/>
            <person name="Seifert K.A."/>
            <person name="Soal N."/>
            <person name="Steenkamp E.T."/>
            <person name="Tatham C.T."/>
            <person name="van der Nest M.A."/>
            <person name="Wingfield M.J."/>
        </authorList>
    </citation>
    <scope>NUCLEOTIDE SEQUENCE [LARGE SCALE GENOMIC DNA]</scope>
    <source>
        <strain evidence="5">CMW44962</strain>
    </source>
</reference>
<feature type="compositionally biased region" description="Acidic residues" evidence="3">
    <location>
        <begin position="576"/>
        <end position="586"/>
    </location>
</feature>
<dbReference type="OrthoDB" id="10265068at2759"/>
<keyword evidence="2" id="KW-0539">Nucleus</keyword>
<dbReference type="GO" id="GO:0003824">
    <property type="term" value="F:catalytic activity"/>
    <property type="evidence" value="ECO:0007669"/>
    <property type="project" value="InterPro"/>
</dbReference>
<evidence type="ECO:0000259" key="4">
    <source>
        <dbReference type="Pfam" id="PF00730"/>
    </source>
</evidence>
<feature type="compositionally biased region" description="Basic and acidic residues" evidence="3">
    <location>
        <begin position="459"/>
        <end position="477"/>
    </location>
</feature>
<evidence type="ECO:0000313" key="5">
    <source>
        <dbReference type="EMBL" id="KAH9844459.1"/>
    </source>
</evidence>
<feature type="region of interest" description="Disordered" evidence="3">
    <location>
        <begin position="924"/>
        <end position="989"/>
    </location>
</feature>
<comment type="subcellular location">
    <subcellularLocation>
        <location evidence="1">Nucleus</location>
    </subcellularLocation>
</comment>
<feature type="region of interest" description="Disordered" evidence="3">
    <location>
        <begin position="298"/>
        <end position="536"/>
    </location>
</feature>
<feature type="compositionally biased region" description="Low complexity" evidence="3">
    <location>
        <begin position="238"/>
        <end position="261"/>
    </location>
</feature>
<dbReference type="PANTHER" id="PTHR15074">
    <property type="entry name" value="METHYL-CPG-BINDING PROTEIN"/>
    <property type="match status" value="1"/>
</dbReference>
<feature type="compositionally biased region" description="Acidic residues" evidence="3">
    <location>
        <begin position="390"/>
        <end position="404"/>
    </location>
</feature>
<dbReference type="SUPFAM" id="SSF48150">
    <property type="entry name" value="DNA-glycosylase"/>
    <property type="match status" value="1"/>
</dbReference>
<feature type="region of interest" description="Disordered" evidence="3">
    <location>
        <begin position="567"/>
        <end position="689"/>
    </location>
</feature>
<feature type="compositionally biased region" description="Polar residues" evidence="3">
    <location>
        <begin position="86"/>
        <end position="99"/>
    </location>
</feature>
<evidence type="ECO:0000256" key="3">
    <source>
        <dbReference type="SAM" id="MobiDB-lite"/>
    </source>
</evidence>
<feature type="compositionally biased region" description="Basic and acidic residues" evidence="3">
    <location>
        <begin position="484"/>
        <end position="501"/>
    </location>
</feature>
<protein>
    <submittedName>
        <fullName evidence="5">HhH-GPD superfamily base excision DNA repair protein</fullName>
    </submittedName>
</protein>
<feature type="compositionally biased region" description="Basic residues" evidence="3">
    <location>
        <begin position="1616"/>
        <end position="1630"/>
    </location>
</feature>
<feature type="compositionally biased region" description="Acidic residues" evidence="3">
    <location>
        <begin position="153"/>
        <end position="162"/>
    </location>
</feature>
<feature type="compositionally biased region" description="Polar residues" evidence="3">
    <location>
        <begin position="678"/>
        <end position="687"/>
    </location>
</feature>
<feature type="compositionally biased region" description="Basic and acidic residues" evidence="3">
    <location>
        <begin position="1067"/>
        <end position="1092"/>
    </location>
</feature>
<feature type="compositionally biased region" description="Polar residues" evidence="3">
    <location>
        <begin position="262"/>
        <end position="277"/>
    </location>
</feature>
<feature type="domain" description="HhH-GPD" evidence="4">
    <location>
        <begin position="1353"/>
        <end position="1430"/>
    </location>
</feature>
<name>A0A9W7W5X4_9PEZI</name>
<evidence type="ECO:0000256" key="2">
    <source>
        <dbReference type="ARBA" id="ARBA00023242"/>
    </source>
</evidence>
<dbReference type="GO" id="GO:0005634">
    <property type="term" value="C:nucleus"/>
    <property type="evidence" value="ECO:0007669"/>
    <property type="project" value="UniProtKB-SubCell"/>
</dbReference>
<dbReference type="InterPro" id="IPR011257">
    <property type="entry name" value="DNA_glycosylase"/>
</dbReference>
<dbReference type="InterPro" id="IPR045138">
    <property type="entry name" value="MeCP2/MBD4"/>
</dbReference>
<sequence length="1630" mass="176008">MHAGASEQKKTREPQTAQVQEAVQAEDEDDGTSSLQSESELSGDASEATDIAATIAALREASRGNKDATSDEGSRGPPAAEDVQLSRASQPLSSPVSFNDDQESDSSHEEDVASNEEIKPCAEILNPVESFPPSAPMPTHLNSSQSIVLPSIDDSEDLDSDLPTDLQFPPRIKFSSRSFKLGNAANALGYSVKPAMKDSYAPKAAQIDARDAFRRFSSFVEGSDSEDSDGSDSDDASQKSGGSKSRQSGAAAATSSQVSAQKTLSSKVIPDSQSGNGLQLRQAVTSFAAEPIVRDFAYQPRVPDSQPTVVAKSGAVSADQDDVDEDEDESEDSGYEDEGTGDIEAEDDGDDACDEQRLDVSEETSLNGAAAFRGAARRNEAPDAASDSDSYSESDSDVSEDEDRASDKQSDASDDDDGEVSTAQEIGAGPPPTPGVNGHQDVDQAQRPQRRGTGQETGQEQRRKTKPAETKILEFVHIEGGSSSDREVSDQDSDDGKRDSVNHGPHQLKTMAEAVEADEADFANNGPGNEDDSANKLALQPSTSCSFGALAEIDNTAEIQNASADLDAAKQKVGEPEDGIEEDLATEDDKPDVVSAGLTAESAMDTVDVDANVHGLGDEETSRVDEDEGSAGSDLDEEEEQEKDQEEEDGEEPATTEEAGRVHSNDDKQSPAAHHEQSLYTTASQPEWQKITDENVNAQLLGEMAAASYSGDPTRIEGADDHAHGRGRKPALDRGMGEDVAVGEDDAGDLDAQSVDADISPVYNREPSGFTAINTGAQHLPKVQPASTGKLKRPSVFLGHRSGGTGSGRARACDGVDSRVVSSPTIVKGPSFTFGDNEDHELDESISEIQRDVFDSTTALPFSMDLSGDRKQHLSDRAHGNSNIGSADHGHQGGKTWRQVMQVAIPPAQPEDYNMLVYSADVPEPSPIAASGSGEPEQAATDPEPSQSKKPRQAANGSQPSSAIGSATDQSPKAPNLNPRDPNDPLENELKCYGCARDGRRCLKPVTGGSGSRCRHCLSKKGSCVSYAEGLRRAQMRKKSEKKANGQPKGQVIAKPEVKPKNQPPAKTDERLEKEPEERLVDQPEQEPEKQPMKPLTDTITEQETEVTEWTRADVADKCYGCASRGQNCYKPPRRHEDQRCKACKYRKRPCRTYEEGREIASQRQATKQQKELAALQFDDVDAGVATGESGPADEIVQPDASAAQELLIDDVNAMPPPAKSRKRKTTGMTSKHFSPEKRPKRNNAVVARERRQSVDFDISTVHSEDVSAAAREEETGEQIILPQKLPKARSKSTGTKSPHFLPLHLLDRVDIPAPSEGRLPAGVSRAPVPPIASERFGIIQEKLWHEPFWLIIAVIFLNRTAGRAAAPTFWKLKEQYKTPEALAEAEQDELHDMIQHLGLQNQRARRLLAISKAWVESPPVAGVRHKTQNYPAHGDHAEHKTHPKGTPIEGDVENCKGALEIGHIPGCGPYAWDSWRIFCRDVLRGVAEDYNGKGAADESFEPEWKRVLPLDKELVAALRWMWLREGWIWDSKTGSKRRATEEELERAEKGEMEVADPQEGKFAARAARGENVYDAAVADQQGQGKKDAGTDSDDDEAGRMAVNQAESSDTDVPAKPKRKVGRKGRSGDQ</sequence>
<feature type="region of interest" description="Disordered" evidence="3">
    <location>
        <begin position="708"/>
        <end position="751"/>
    </location>
</feature>
<feature type="compositionally biased region" description="Basic and acidic residues" evidence="3">
    <location>
        <begin position="60"/>
        <end position="74"/>
    </location>
</feature>
<reference evidence="5 6" key="2">
    <citation type="journal article" date="2021" name="Curr. Genet.">
        <title>Genetic response to nitrogen starvation in the aggressive Eucalyptus foliar pathogen Teratosphaeria destructans.</title>
        <authorList>
            <person name="Havenga M."/>
            <person name="Wingfield B.D."/>
            <person name="Wingfield M.J."/>
            <person name="Dreyer L.L."/>
            <person name="Roets F."/>
            <person name="Aylward J."/>
        </authorList>
    </citation>
    <scope>NUCLEOTIDE SEQUENCE [LARGE SCALE GENOMIC DNA]</scope>
    <source>
        <strain evidence="5">CMW44962</strain>
    </source>
</reference>
<organism evidence="5 6">
    <name type="scientific">Teratosphaeria destructans</name>
    <dbReference type="NCBI Taxonomy" id="418781"/>
    <lineage>
        <taxon>Eukaryota</taxon>
        <taxon>Fungi</taxon>
        <taxon>Dikarya</taxon>
        <taxon>Ascomycota</taxon>
        <taxon>Pezizomycotina</taxon>
        <taxon>Dothideomycetes</taxon>
        <taxon>Dothideomycetidae</taxon>
        <taxon>Mycosphaerellales</taxon>
        <taxon>Teratosphaeriaceae</taxon>
        <taxon>Teratosphaeria</taxon>
    </lineage>
</organism>
<gene>
    <name evidence="5" type="ORF">Tdes44962_MAKER01492</name>
</gene>
<keyword evidence="6" id="KW-1185">Reference proteome</keyword>
<feature type="region of interest" description="Disordered" evidence="3">
    <location>
        <begin position="1035"/>
        <end position="1108"/>
    </location>
</feature>
<dbReference type="EMBL" id="RIBY02000335">
    <property type="protein sequence ID" value="KAH9844459.1"/>
    <property type="molecule type" value="Genomic_DNA"/>
</dbReference>
<feature type="compositionally biased region" description="Basic and acidic residues" evidence="3">
    <location>
        <begin position="105"/>
        <end position="120"/>
    </location>
</feature>
<evidence type="ECO:0000313" key="6">
    <source>
        <dbReference type="Proteomes" id="UP001138500"/>
    </source>
</evidence>
<dbReference type="Pfam" id="PF00730">
    <property type="entry name" value="HhH-GPD"/>
    <property type="match status" value="1"/>
</dbReference>
<feature type="compositionally biased region" description="Polar residues" evidence="3">
    <location>
        <begin position="955"/>
        <end position="973"/>
    </location>
</feature>
<feature type="region of interest" description="Disordered" evidence="3">
    <location>
        <begin position="1214"/>
        <end position="1246"/>
    </location>
</feature>
<proteinExistence type="predicted"/>
<feature type="compositionally biased region" description="Acidic residues" evidence="3">
    <location>
        <begin position="319"/>
        <end position="353"/>
    </location>
</feature>
<dbReference type="GO" id="GO:0003677">
    <property type="term" value="F:DNA binding"/>
    <property type="evidence" value="ECO:0007669"/>
    <property type="project" value="InterPro"/>
</dbReference>
<dbReference type="Gene3D" id="1.10.340.30">
    <property type="entry name" value="Hypothetical protein, domain 2"/>
    <property type="match status" value="1"/>
</dbReference>
<accession>A0A9W7W5X4</accession>
<feature type="compositionally biased region" description="Basic and acidic residues" evidence="3">
    <location>
        <begin position="867"/>
        <end position="879"/>
    </location>
</feature>
<evidence type="ECO:0000256" key="1">
    <source>
        <dbReference type="ARBA" id="ARBA00004123"/>
    </source>
</evidence>
<feature type="compositionally biased region" description="Basic and acidic residues" evidence="3">
    <location>
        <begin position="714"/>
        <end position="737"/>
    </location>
</feature>
<dbReference type="GO" id="GO:0006285">
    <property type="term" value="P:base-excision repair, AP site formation"/>
    <property type="evidence" value="ECO:0007669"/>
    <property type="project" value="UniProtKB-ARBA"/>
</dbReference>